<evidence type="ECO:0000313" key="7">
    <source>
        <dbReference type="Proteomes" id="UP000631114"/>
    </source>
</evidence>
<dbReference type="OrthoDB" id="3945418at2759"/>
<dbReference type="PRINTS" id="PR00465">
    <property type="entry name" value="EP450IV"/>
</dbReference>
<organism evidence="6 7">
    <name type="scientific">Coptis chinensis</name>
    <dbReference type="NCBI Taxonomy" id="261450"/>
    <lineage>
        <taxon>Eukaryota</taxon>
        <taxon>Viridiplantae</taxon>
        <taxon>Streptophyta</taxon>
        <taxon>Embryophyta</taxon>
        <taxon>Tracheophyta</taxon>
        <taxon>Spermatophyta</taxon>
        <taxon>Magnoliopsida</taxon>
        <taxon>Ranunculales</taxon>
        <taxon>Ranunculaceae</taxon>
        <taxon>Coptidoideae</taxon>
        <taxon>Coptis</taxon>
    </lineage>
</organism>
<evidence type="ECO:0008006" key="8">
    <source>
        <dbReference type="Google" id="ProtNLM"/>
    </source>
</evidence>
<dbReference type="PANTHER" id="PTHR24286">
    <property type="entry name" value="CYTOCHROME P450 26"/>
    <property type="match status" value="1"/>
</dbReference>
<dbReference type="InterPro" id="IPR017972">
    <property type="entry name" value="Cyt_P450_CS"/>
</dbReference>
<keyword evidence="5" id="KW-1133">Transmembrane helix</keyword>
<sequence>MESLLSRIEPFFTFQQPLLAVVLVTLLALLGGYYRFRVFPLLGKKLPPRSLGFPLVGQAGSKFIFSANDALGSNQPVSVARILRPESIQRFVGEMDAIVKEQLLQELKGKDSVQVVTMMKKVTFKVTCSLLFGLPEGKEKDALLEDFTIALKGAWAIPIDFPGTIFRQTCQTRDRITTVITKLVERRKKEMEEGKEAPREDVISSFLNLRDEEDQSLTKDEMIDNIVSMIIASHDTSAIVLSLLLRHLAGDTHVYEAVLEEQTEISKTKEGKDGMLRWSDVEKMKYTWRVAQELMRVTPPVFGNFKSTKDTSFGGFDIPKGWQVFWIACATHMDEKIFEEPEKFDPSRFGNPSKSAPPYTYIPFGAGPRACPGVDFARIEMMLILRHLIINSKWTELIPDEAITREPMPYPAMGLPIKLHPRKDICWFNVIPSLCTEQN</sequence>
<keyword evidence="1 3" id="KW-0479">Metal-binding</keyword>
<proteinExistence type="inferred from homology"/>
<dbReference type="AlphaFoldDB" id="A0A835I4Q5"/>
<keyword evidence="7" id="KW-1185">Reference proteome</keyword>
<dbReference type="EMBL" id="JADFTS010000004">
    <property type="protein sequence ID" value="KAF9609582.1"/>
    <property type="molecule type" value="Genomic_DNA"/>
</dbReference>
<dbReference type="GO" id="GO:0016125">
    <property type="term" value="P:sterol metabolic process"/>
    <property type="evidence" value="ECO:0007669"/>
    <property type="project" value="TreeGrafter"/>
</dbReference>
<feature type="transmembrane region" description="Helical" evidence="5">
    <location>
        <begin position="14"/>
        <end position="36"/>
    </location>
</feature>
<dbReference type="SUPFAM" id="SSF48264">
    <property type="entry name" value="Cytochrome P450"/>
    <property type="match status" value="1"/>
</dbReference>
<protein>
    <recommendedName>
        <fullName evidence="8">Cytochrome P450</fullName>
    </recommendedName>
</protein>
<feature type="binding site" description="axial binding residue" evidence="3">
    <location>
        <position position="371"/>
    </location>
    <ligand>
        <name>heme</name>
        <dbReference type="ChEBI" id="CHEBI:30413"/>
    </ligand>
    <ligandPart>
        <name>Fe</name>
        <dbReference type="ChEBI" id="CHEBI:18248"/>
    </ligandPart>
</feature>
<keyword evidence="4" id="KW-0503">Monooxygenase</keyword>
<dbReference type="GO" id="GO:0004497">
    <property type="term" value="F:monooxygenase activity"/>
    <property type="evidence" value="ECO:0007669"/>
    <property type="project" value="UniProtKB-KW"/>
</dbReference>
<dbReference type="PANTHER" id="PTHR24286:SF256">
    <property type="entry name" value="CYTOCHROME P450 FAMILY PROTEIN"/>
    <property type="match status" value="1"/>
</dbReference>
<dbReference type="GO" id="GO:0016705">
    <property type="term" value="F:oxidoreductase activity, acting on paired donors, with incorporation or reduction of molecular oxygen"/>
    <property type="evidence" value="ECO:0007669"/>
    <property type="project" value="InterPro"/>
</dbReference>
<dbReference type="Gene3D" id="1.10.630.10">
    <property type="entry name" value="Cytochrome P450"/>
    <property type="match status" value="1"/>
</dbReference>
<evidence type="ECO:0000256" key="4">
    <source>
        <dbReference type="RuleBase" id="RU000461"/>
    </source>
</evidence>
<dbReference type="InterPro" id="IPR036396">
    <property type="entry name" value="Cyt_P450_sf"/>
</dbReference>
<evidence type="ECO:0000256" key="5">
    <source>
        <dbReference type="SAM" id="Phobius"/>
    </source>
</evidence>
<comment type="cofactor">
    <cofactor evidence="3">
        <name>heme</name>
        <dbReference type="ChEBI" id="CHEBI:30413"/>
    </cofactor>
</comment>
<comment type="caution">
    <text evidence="6">The sequence shown here is derived from an EMBL/GenBank/DDBJ whole genome shotgun (WGS) entry which is preliminary data.</text>
</comment>
<keyword evidence="5" id="KW-0472">Membrane</keyword>
<comment type="similarity">
    <text evidence="4">Belongs to the cytochrome P450 family.</text>
</comment>
<keyword evidence="5" id="KW-0812">Transmembrane</keyword>
<dbReference type="GO" id="GO:0020037">
    <property type="term" value="F:heme binding"/>
    <property type="evidence" value="ECO:0007669"/>
    <property type="project" value="InterPro"/>
</dbReference>
<keyword evidence="3 4" id="KW-0349">Heme</keyword>
<dbReference type="PROSITE" id="PS00086">
    <property type="entry name" value="CYTOCHROME_P450"/>
    <property type="match status" value="1"/>
</dbReference>
<accession>A0A835I4Q5</accession>
<evidence type="ECO:0000256" key="1">
    <source>
        <dbReference type="ARBA" id="ARBA00022723"/>
    </source>
</evidence>
<dbReference type="PRINTS" id="PR00385">
    <property type="entry name" value="P450"/>
</dbReference>
<name>A0A835I4Q5_9MAGN</name>
<keyword evidence="4" id="KW-0560">Oxidoreductase</keyword>
<dbReference type="GO" id="GO:0005506">
    <property type="term" value="F:iron ion binding"/>
    <property type="evidence" value="ECO:0007669"/>
    <property type="project" value="InterPro"/>
</dbReference>
<dbReference type="Proteomes" id="UP000631114">
    <property type="component" value="Unassembled WGS sequence"/>
</dbReference>
<dbReference type="InterPro" id="IPR001128">
    <property type="entry name" value="Cyt_P450"/>
</dbReference>
<reference evidence="6 7" key="1">
    <citation type="submission" date="2020-10" db="EMBL/GenBank/DDBJ databases">
        <title>The Coptis chinensis genome and diversification of protoberbering-type alkaloids.</title>
        <authorList>
            <person name="Wang B."/>
            <person name="Shu S."/>
            <person name="Song C."/>
            <person name="Liu Y."/>
        </authorList>
    </citation>
    <scope>NUCLEOTIDE SEQUENCE [LARGE SCALE GENOMIC DNA]</scope>
    <source>
        <strain evidence="6">HL-2020</strain>
        <tissue evidence="6">Leaf</tissue>
    </source>
</reference>
<dbReference type="GO" id="GO:0044550">
    <property type="term" value="P:secondary metabolite biosynthetic process"/>
    <property type="evidence" value="ECO:0007669"/>
    <property type="project" value="UniProtKB-ARBA"/>
</dbReference>
<evidence type="ECO:0000256" key="3">
    <source>
        <dbReference type="PIRSR" id="PIRSR602403-1"/>
    </source>
</evidence>
<evidence type="ECO:0000313" key="6">
    <source>
        <dbReference type="EMBL" id="KAF9609582.1"/>
    </source>
</evidence>
<keyword evidence="2 3" id="KW-0408">Iron</keyword>
<evidence type="ECO:0000256" key="2">
    <source>
        <dbReference type="ARBA" id="ARBA00023004"/>
    </source>
</evidence>
<dbReference type="Pfam" id="PF00067">
    <property type="entry name" value="p450"/>
    <property type="match status" value="1"/>
</dbReference>
<dbReference type="InterPro" id="IPR002403">
    <property type="entry name" value="Cyt_P450_E_grp-IV"/>
</dbReference>
<gene>
    <name evidence="6" type="ORF">IFM89_017221</name>
</gene>